<evidence type="ECO:0000313" key="6">
    <source>
        <dbReference type="EMBL" id="VAW79786.1"/>
    </source>
</evidence>
<dbReference type="InterPro" id="IPR019844">
    <property type="entry name" value="CSD_CS"/>
</dbReference>
<evidence type="ECO:0000256" key="2">
    <source>
        <dbReference type="ARBA" id="ARBA00022490"/>
    </source>
</evidence>
<dbReference type="AlphaFoldDB" id="A0A3B0ZGG8"/>
<evidence type="ECO:0000259" key="5">
    <source>
        <dbReference type="PROSITE" id="PS51857"/>
    </source>
</evidence>
<dbReference type="CDD" id="cd04458">
    <property type="entry name" value="CSP_CDS"/>
    <property type="match status" value="1"/>
</dbReference>
<evidence type="ECO:0000256" key="4">
    <source>
        <dbReference type="SAM" id="Phobius"/>
    </source>
</evidence>
<dbReference type="GO" id="GO:0005737">
    <property type="term" value="C:cytoplasm"/>
    <property type="evidence" value="ECO:0007669"/>
    <property type="project" value="UniProtKB-SubCell"/>
</dbReference>
<sequence>MKAFLRFLSILVVSSLVAAAGAWATLYYLGFRLGELKALQALQWEPLIVIASIWFVTNLLMVYLLGRRVPANKDKVVSAILSEAAIASLHSESENKTKPVKSRSANSKPGKSKKEKSHTQANQQGESDQSGKLNGSAAAGAVQSRLSSKLKKNKQNKIAPEKVTTKSASQENAKQQKKSRSEKKAKPTPPVNGREESIGIVKWFNGQKGYGFIANDAGEEIFVHCRSIKLGSKRQLHTGQQVSFTLLREDKGLKAEDVVILE</sequence>
<evidence type="ECO:0000256" key="1">
    <source>
        <dbReference type="ARBA" id="ARBA00004496"/>
    </source>
</evidence>
<name>A0A3B0ZGG8_9ZZZZ</name>
<dbReference type="PANTHER" id="PTHR46109:SF1">
    <property type="entry name" value="PROTEIN LIN-28 HOMOLOG"/>
    <property type="match status" value="1"/>
</dbReference>
<feature type="region of interest" description="Disordered" evidence="3">
    <location>
        <begin position="92"/>
        <end position="194"/>
    </location>
</feature>
<dbReference type="SUPFAM" id="SSF50249">
    <property type="entry name" value="Nucleic acid-binding proteins"/>
    <property type="match status" value="1"/>
</dbReference>
<dbReference type="SMART" id="SM00357">
    <property type="entry name" value="CSP"/>
    <property type="match status" value="1"/>
</dbReference>
<keyword evidence="2" id="KW-0963">Cytoplasm</keyword>
<gene>
    <name evidence="6" type="ORF">MNBD_GAMMA12-52</name>
</gene>
<keyword evidence="4" id="KW-0812">Transmembrane</keyword>
<protein>
    <submittedName>
        <fullName evidence="6">Cold shock protein of CSP family</fullName>
    </submittedName>
</protein>
<dbReference type="GO" id="GO:0003729">
    <property type="term" value="F:mRNA binding"/>
    <property type="evidence" value="ECO:0007669"/>
    <property type="project" value="TreeGrafter"/>
</dbReference>
<organism evidence="6">
    <name type="scientific">hydrothermal vent metagenome</name>
    <dbReference type="NCBI Taxonomy" id="652676"/>
    <lineage>
        <taxon>unclassified sequences</taxon>
        <taxon>metagenomes</taxon>
        <taxon>ecological metagenomes</taxon>
    </lineage>
</organism>
<dbReference type="InterPro" id="IPR012340">
    <property type="entry name" value="NA-bd_OB-fold"/>
</dbReference>
<dbReference type="Gene3D" id="2.40.50.140">
    <property type="entry name" value="Nucleic acid-binding proteins"/>
    <property type="match status" value="1"/>
</dbReference>
<evidence type="ECO:0000256" key="3">
    <source>
        <dbReference type="SAM" id="MobiDB-lite"/>
    </source>
</evidence>
<reference evidence="6" key="1">
    <citation type="submission" date="2018-06" db="EMBL/GenBank/DDBJ databases">
        <authorList>
            <person name="Zhirakovskaya E."/>
        </authorList>
    </citation>
    <scope>NUCLEOTIDE SEQUENCE</scope>
</reference>
<keyword evidence="4" id="KW-0472">Membrane</keyword>
<feature type="domain" description="CSD" evidence="5">
    <location>
        <begin position="196"/>
        <end position="260"/>
    </location>
</feature>
<dbReference type="PROSITE" id="PS00352">
    <property type="entry name" value="CSD_1"/>
    <property type="match status" value="1"/>
</dbReference>
<accession>A0A3B0ZGG8</accession>
<dbReference type="Pfam" id="PF00313">
    <property type="entry name" value="CSD"/>
    <property type="match status" value="1"/>
</dbReference>
<dbReference type="GO" id="GO:0005634">
    <property type="term" value="C:nucleus"/>
    <property type="evidence" value="ECO:0007669"/>
    <property type="project" value="TreeGrafter"/>
</dbReference>
<keyword evidence="4" id="KW-1133">Transmembrane helix</keyword>
<dbReference type="PROSITE" id="PS51857">
    <property type="entry name" value="CSD_2"/>
    <property type="match status" value="1"/>
</dbReference>
<dbReference type="PANTHER" id="PTHR46109">
    <property type="entry name" value="PROTEIN LIN-28"/>
    <property type="match status" value="1"/>
</dbReference>
<dbReference type="InterPro" id="IPR002059">
    <property type="entry name" value="CSP_DNA-bd"/>
</dbReference>
<dbReference type="EMBL" id="UOFL01000182">
    <property type="protein sequence ID" value="VAW79786.1"/>
    <property type="molecule type" value="Genomic_DNA"/>
</dbReference>
<feature type="transmembrane region" description="Helical" evidence="4">
    <location>
        <begin position="48"/>
        <end position="66"/>
    </location>
</feature>
<comment type="subcellular location">
    <subcellularLocation>
        <location evidence="1">Cytoplasm</location>
    </subcellularLocation>
</comment>
<feature type="compositionally biased region" description="Polar residues" evidence="3">
    <location>
        <begin position="119"/>
        <end position="133"/>
    </location>
</feature>
<dbReference type="InterPro" id="IPR011129">
    <property type="entry name" value="CSD"/>
</dbReference>
<dbReference type="InterPro" id="IPR051373">
    <property type="entry name" value="Lin-28_RNA-binding"/>
</dbReference>
<proteinExistence type="predicted"/>
<dbReference type="GO" id="GO:0031054">
    <property type="term" value="P:pre-miRNA processing"/>
    <property type="evidence" value="ECO:0007669"/>
    <property type="project" value="TreeGrafter"/>
</dbReference>
<dbReference type="PRINTS" id="PR00050">
    <property type="entry name" value="COLDSHOCK"/>
</dbReference>